<dbReference type="Pfam" id="PF11377">
    <property type="entry name" value="DUF3180"/>
    <property type="match status" value="1"/>
</dbReference>
<comment type="caution">
    <text evidence="3">The sequence shown here is derived from an EMBL/GenBank/DDBJ whole genome shotgun (WGS) entry which is preliminary data.</text>
</comment>
<dbReference type="InterPro" id="IPR021517">
    <property type="entry name" value="DUF3180"/>
</dbReference>
<keyword evidence="2" id="KW-1133">Transmembrane helix</keyword>
<evidence type="ECO:0000256" key="2">
    <source>
        <dbReference type="SAM" id="Phobius"/>
    </source>
</evidence>
<accession>A0A430FWL3</accession>
<dbReference type="EMBL" id="QXGK01000001">
    <property type="protein sequence ID" value="RSX58765.1"/>
    <property type="molecule type" value="Genomic_DNA"/>
</dbReference>
<reference evidence="3 4" key="1">
    <citation type="submission" date="2018-09" db="EMBL/GenBank/DDBJ databases">
        <title>Characterization of the phylogenetic diversity of five novel species belonging to the genus Bifidobacterium.</title>
        <authorList>
            <person name="Lugli G.A."/>
            <person name="Duranti S."/>
            <person name="Milani C."/>
        </authorList>
    </citation>
    <scope>NUCLEOTIDE SEQUENCE [LARGE SCALE GENOMIC DNA]</scope>
    <source>
        <strain evidence="3 4">2033B</strain>
    </source>
</reference>
<dbReference type="Proteomes" id="UP000287470">
    <property type="component" value="Unassembled WGS sequence"/>
</dbReference>
<feature type="transmembrane region" description="Helical" evidence="2">
    <location>
        <begin position="123"/>
        <end position="143"/>
    </location>
</feature>
<dbReference type="AlphaFoldDB" id="A0A430FWL3"/>
<gene>
    <name evidence="3" type="ORF">D2E24_0061</name>
</gene>
<sequence>MSAHRTPWWQYVLAMLAGLVGGMMAATYDERSGAGVLGAPWFVSALLLALGVTVLVLALQVHRYTTTDPRKRAELKPLDPQKAVSTLVLAKALGLAGAALVGWYGGQILLSVAHFEAEYYRQAVIECAVAAVVCLIDMVIGIVGEWLCQLPPMDGPESTAAKTRGRRRNMAQATAKTSH</sequence>
<proteinExistence type="predicted"/>
<dbReference type="RefSeq" id="WP_125967341.1">
    <property type="nucleotide sequence ID" value="NZ_QXGK01000001.1"/>
</dbReference>
<evidence type="ECO:0000313" key="3">
    <source>
        <dbReference type="EMBL" id="RSX58765.1"/>
    </source>
</evidence>
<feature type="region of interest" description="Disordered" evidence="1">
    <location>
        <begin position="156"/>
        <end position="179"/>
    </location>
</feature>
<feature type="transmembrane region" description="Helical" evidence="2">
    <location>
        <begin position="41"/>
        <end position="62"/>
    </location>
</feature>
<name>A0A430FWL3_9BIFI</name>
<protein>
    <recommendedName>
        <fullName evidence="5">DUF3180 domain-containing protein</fullName>
    </recommendedName>
</protein>
<organism evidence="3 4">
    <name type="scientific">Bifidobacterium samirii</name>
    <dbReference type="NCBI Taxonomy" id="2306974"/>
    <lineage>
        <taxon>Bacteria</taxon>
        <taxon>Bacillati</taxon>
        <taxon>Actinomycetota</taxon>
        <taxon>Actinomycetes</taxon>
        <taxon>Bifidobacteriales</taxon>
        <taxon>Bifidobacteriaceae</taxon>
        <taxon>Bifidobacterium</taxon>
    </lineage>
</organism>
<evidence type="ECO:0008006" key="5">
    <source>
        <dbReference type="Google" id="ProtNLM"/>
    </source>
</evidence>
<keyword evidence="4" id="KW-1185">Reference proteome</keyword>
<keyword evidence="2" id="KW-0812">Transmembrane</keyword>
<keyword evidence="2" id="KW-0472">Membrane</keyword>
<evidence type="ECO:0000313" key="4">
    <source>
        <dbReference type="Proteomes" id="UP000287470"/>
    </source>
</evidence>
<feature type="transmembrane region" description="Helical" evidence="2">
    <location>
        <begin position="83"/>
        <end position="103"/>
    </location>
</feature>
<evidence type="ECO:0000256" key="1">
    <source>
        <dbReference type="SAM" id="MobiDB-lite"/>
    </source>
</evidence>
<dbReference type="OrthoDB" id="3242755at2"/>